<proteinExistence type="predicted"/>
<evidence type="ECO:0008006" key="3">
    <source>
        <dbReference type="Google" id="ProtNLM"/>
    </source>
</evidence>
<dbReference type="AlphaFoldDB" id="A0A816RH75"/>
<evidence type="ECO:0000313" key="1">
    <source>
        <dbReference type="EMBL" id="CAF2075097.1"/>
    </source>
</evidence>
<accession>A0A816RH75</accession>
<name>A0A816RH75_9BILA</name>
<comment type="caution">
    <text evidence="1">The sequence shown here is derived from an EMBL/GenBank/DDBJ whole genome shotgun (WGS) entry which is preliminary data.</text>
</comment>
<dbReference type="EMBL" id="CAJNRF010005855">
    <property type="protein sequence ID" value="CAF2075097.1"/>
    <property type="molecule type" value="Genomic_DNA"/>
</dbReference>
<gene>
    <name evidence="1" type="ORF">WKI299_LOCUS14953</name>
</gene>
<organism evidence="1 2">
    <name type="scientific">Rotaria magnacalcarata</name>
    <dbReference type="NCBI Taxonomy" id="392030"/>
    <lineage>
        <taxon>Eukaryota</taxon>
        <taxon>Metazoa</taxon>
        <taxon>Spiralia</taxon>
        <taxon>Gnathifera</taxon>
        <taxon>Rotifera</taxon>
        <taxon>Eurotatoria</taxon>
        <taxon>Bdelloidea</taxon>
        <taxon>Philodinida</taxon>
        <taxon>Philodinidae</taxon>
        <taxon>Rotaria</taxon>
    </lineage>
</organism>
<protein>
    <recommendedName>
        <fullName evidence="3">F-box domain-containing protein</fullName>
    </recommendedName>
</protein>
<sequence length="567" mass="66083">MKSCLESLSTEILFEICDYLTTFDILRAFIDLNHWLDAVISSYSIRLDFQFVSRSKFDFICRHIHPEQVILLILSEKTIPDQVKLFTKYFPHFEHEFIRLKAIVLMDSTTILSNVPSCVSSLSFKRCGSSLNKLIIETIARQAKCLTHLRVTRSDTFLSVNASFHSLTHLTIRFCSLANLHWFIQRLGSSITHLSIFIETNNQEEENVLPDNFEQLPRCLTHLTLSFAEDINISFDSLERCLIQLHQLTHLIVEATGTLDLLDGARWEKLATRTQIEKFCYIMDMIDHYFNFRLNFARGTTCNCDEKSLLEPFRSPFWLEQKRWFVACHKQKWRHDNYLSIYTVPHFRPHSVQFPPSDYPPLSTAPAEIEQRIFYTSNIDHLFCDVVRLNLLSVHCFTKVNSLTIVGSVLPSFDNLKFIVDFDRVQNLDISGIDFLSANEFHNLVAHAGCLRHLTIKEFDPLLILPRHIYSLTIYRAVQSASINLFCHLLSHVEHLAMTVESKEIMIQLIDRLEHLETFSCSFSYKLPNLDDVSVKWLQQNTRRLKTNNFTCRIGVERIYLSIGDNW</sequence>
<evidence type="ECO:0000313" key="2">
    <source>
        <dbReference type="Proteomes" id="UP000663856"/>
    </source>
</evidence>
<reference evidence="1" key="1">
    <citation type="submission" date="2021-02" db="EMBL/GenBank/DDBJ databases">
        <authorList>
            <person name="Nowell W R."/>
        </authorList>
    </citation>
    <scope>NUCLEOTIDE SEQUENCE</scope>
</reference>
<dbReference type="SUPFAM" id="SSF52047">
    <property type="entry name" value="RNI-like"/>
    <property type="match status" value="1"/>
</dbReference>
<dbReference type="Proteomes" id="UP000663856">
    <property type="component" value="Unassembled WGS sequence"/>
</dbReference>